<dbReference type="PANTHER" id="PTHR10696:SF25">
    <property type="entry name" value="OXIDOREDUCTASE AIM17-RELATED"/>
    <property type="match status" value="1"/>
</dbReference>
<evidence type="ECO:0000256" key="5">
    <source>
        <dbReference type="ARBA" id="ARBA00023002"/>
    </source>
</evidence>
<dbReference type="GO" id="GO:0016706">
    <property type="term" value="F:2-oxoglutarate-dependent dioxygenase activity"/>
    <property type="evidence" value="ECO:0007669"/>
    <property type="project" value="UniProtKB-ARBA"/>
</dbReference>
<dbReference type="GO" id="GO:0045329">
    <property type="term" value="P:carnitine biosynthetic process"/>
    <property type="evidence" value="ECO:0007669"/>
    <property type="project" value="TreeGrafter"/>
</dbReference>
<evidence type="ECO:0000259" key="7">
    <source>
        <dbReference type="Pfam" id="PF02668"/>
    </source>
</evidence>
<evidence type="ECO:0000256" key="1">
    <source>
        <dbReference type="ARBA" id="ARBA00001954"/>
    </source>
</evidence>
<gene>
    <name evidence="9" type="ORF">Poli38472_005496</name>
</gene>
<dbReference type="InterPro" id="IPR003819">
    <property type="entry name" value="TauD/TfdA-like"/>
</dbReference>
<accession>A0A8K1FLN9</accession>
<organism evidence="9 10">
    <name type="scientific">Pythium oligandrum</name>
    <name type="common">Mycoparasitic fungus</name>
    <dbReference type="NCBI Taxonomy" id="41045"/>
    <lineage>
        <taxon>Eukaryota</taxon>
        <taxon>Sar</taxon>
        <taxon>Stramenopiles</taxon>
        <taxon>Oomycota</taxon>
        <taxon>Peronosporomycetes</taxon>
        <taxon>Pythiales</taxon>
        <taxon>Pythiaceae</taxon>
        <taxon>Pythium</taxon>
    </lineage>
</organism>
<dbReference type="FunFam" id="3.30.2020.30:FF:000002">
    <property type="entry name" value="Putative gamma-butyrobetaine dioxygenase"/>
    <property type="match status" value="1"/>
</dbReference>
<dbReference type="Gene3D" id="3.30.2020.30">
    <property type="match status" value="1"/>
</dbReference>
<dbReference type="InterPro" id="IPR038492">
    <property type="entry name" value="GBBH-like_N_sf"/>
</dbReference>
<name>A0A8K1FLN9_PYTOL</name>
<sequence length="470" mass="53447">MQRGLAHVLRTTRSGAAAQRGVLRASQWRAMSMMAKRQWKAAMPAVATQCRGFSISETISAVEQEVAAAESTVGLVSMDLMNRDFITLKWSDGHASQFHLLHLRTWCPCPECQHETGQRLVNSADIPENLEINDMFVKGETLTVVWGPDGHKSTFTWDWLRENCYSASSLDRRARDMTTKALAPGDEVPCVEYVEMMNSDEGLLKMLHQVVENGLTVVKNTPSNPGQVKTVAQRVATISHSFLYGDIFDVIAEQNPVNIAYTNHHLKHHLDLAYYESPPGFQLLHALRFDETVQGGESTFVDVFAATDELRRLHPQHFQTFCRVPATFRKHHLNRSNPAVMEYQRPHILLNHREEVVAVHWSPPFEGPLRVPFEDVQPYYEAYKVFHDIVEGGKFKVAFKLQQGDTVMFNQRRVLHGRNHFTVGSSGVRHLQGTYLNIDDALCRYNALRERLVPNDDFIKNRRVANGNFA</sequence>
<comment type="caution">
    <text evidence="9">The sequence shown here is derived from an EMBL/GenBank/DDBJ whole genome shotgun (WGS) entry which is preliminary data.</text>
</comment>
<dbReference type="GO" id="GO:0046872">
    <property type="term" value="F:metal ion binding"/>
    <property type="evidence" value="ECO:0007669"/>
    <property type="project" value="UniProtKB-KW"/>
</dbReference>
<dbReference type="Pfam" id="PF02668">
    <property type="entry name" value="TauD"/>
    <property type="match status" value="1"/>
</dbReference>
<comment type="cofactor">
    <cofactor evidence="1">
        <name>Fe(2+)</name>
        <dbReference type="ChEBI" id="CHEBI:29033"/>
    </cofactor>
</comment>
<proteinExistence type="inferred from homology"/>
<dbReference type="Pfam" id="PF06155">
    <property type="entry name" value="GBBH-like_N"/>
    <property type="match status" value="1"/>
</dbReference>
<feature type="domain" description="Gamma-butyrobetaine hydroxylase-like N-terminal" evidence="8">
    <location>
        <begin position="85"/>
        <end position="161"/>
    </location>
</feature>
<keyword evidence="6" id="KW-0408">Iron</keyword>
<evidence type="ECO:0000256" key="3">
    <source>
        <dbReference type="ARBA" id="ARBA00022723"/>
    </source>
</evidence>
<feature type="domain" description="TauD/TfdA-like" evidence="7">
    <location>
        <begin position="190"/>
        <end position="435"/>
    </location>
</feature>
<evidence type="ECO:0000313" key="9">
    <source>
        <dbReference type="EMBL" id="TMW62878.1"/>
    </source>
</evidence>
<keyword evidence="5" id="KW-0560">Oxidoreductase</keyword>
<dbReference type="OrthoDB" id="406634at2759"/>
<evidence type="ECO:0000259" key="8">
    <source>
        <dbReference type="Pfam" id="PF06155"/>
    </source>
</evidence>
<dbReference type="SUPFAM" id="SSF51197">
    <property type="entry name" value="Clavaminate synthase-like"/>
    <property type="match status" value="1"/>
</dbReference>
<evidence type="ECO:0000256" key="2">
    <source>
        <dbReference type="ARBA" id="ARBA00008654"/>
    </source>
</evidence>
<dbReference type="EMBL" id="SPLM01000073">
    <property type="protein sequence ID" value="TMW62878.1"/>
    <property type="molecule type" value="Genomic_DNA"/>
</dbReference>
<dbReference type="InterPro" id="IPR010376">
    <property type="entry name" value="GBBH-like_N"/>
</dbReference>
<evidence type="ECO:0000313" key="10">
    <source>
        <dbReference type="Proteomes" id="UP000794436"/>
    </source>
</evidence>
<evidence type="ECO:0000256" key="4">
    <source>
        <dbReference type="ARBA" id="ARBA00022964"/>
    </source>
</evidence>
<dbReference type="PANTHER" id="PTHR10696">
    <property type="entry name" value="GAMMA-BUTYROBETAINE HYDROXYLASE-RELATED"/>
    <property type="match status" value="1"/>
</dbReference>
<keyword evidence="10" id="KW-1185">Reference proteome</keyword>
<dbReference type="AlphaFoldDB" id="A0A8K1FLN9"/>
<protein>
    <recommendedName>
        <fullName evidence="11">Gamma-butyrobetaine dioxygenase</fullName>
    </recommendedName>
</protein>
<dbReference type="InterPro" id="IPR050411">
    <property type="entry name" value="AlphaKG_dependent_hydroxylases"/>
</dbReference>
<dbReference type="GO" id="GO:0005739">
    <property type="term" value="C:mitochondrion"/>
    <property type="evidence" value="ECO:0007669"/>
    <property type="project" value="TreeGrafter"/>
</dbReference>
<evidence type="ECO:0000256" key="6">
    <source>
        <dbReference type="ARBA" id="ARBA00023004"/>
    </source>
</evidence>
<evidence type="ECO:0008006" key="11">
    <source>
        <dbReference type="Google" id="ProtNLM"/>
    </source>
</evidence>
<dbReference type="Proteomes" id="UP000794436">
    <property type="component" value="Unassembled WGS sequence"/>
</dbReference>
<keyword evidence="3" id="KW-0479">Metal-binding</keyword>
<dbReference type="CDD" id="cd00250">
    <property type="entry name" value="CAS_like"/>
    <property type="match status" value="1"/>
</dbReference>
<comment type="similarity">
    <text evidence="2">Belongs to the gamma-BBH/TMLD family.</text>
</comment>
<dbReference type="InterPro" id="IPR042098">
    <property type="entry name" value="TauD-like_sf"/>
</dbReference>
<dbReference type="Gene3D" id="3.60.130.10">
    <property type="entry name" value="Clavaminate synthase-like"/>
    <property type="match status" value="1"/>
</dbReference>
<reference evidence="9" key="1">
    <citation type="submission" date="2019-03" db="EMBL/GenBank/DDBJ databases">
        <title>Long read genome sequence of the mycoparasitic Pythium oligandrum ATCC 38472 isolated from sugarbeet rhizosphere.</title>
        <authorList>
            <person name="Gaulin E."/>
        </authorList>
    </citation>
    <scope>NUCLEOTIDE SEQUENCE</scope>
    <source>
        <strain evidence="9">ATCC 38472_TT</strain>
    </source>
</reference>
<keyword evidence="4" id="KW-0223">Dioxygenase</keyword>